<protein>
    <recommendedName>
        <fullName evidence="4">Subtilisin inhibitor domain-containing protein</fullName>
    </recommendedName>
</protein>
<dbReference type="Proteomes" id="UP001614394">
    <property type="component" value="Unassembled WGS sequence"/>
</dbReference>
<dbReference type="Gene3D" id="3.30.350.10">
    <property type="entry name" value="Subtilisin inhibitor-like"/>
    <property type="match status" value="1"/>
</dbReference>
<feature type="compositionally biased region" description="Low complexity" evidence="1">
    <location>
        <begin position="14"/>
        <end position="24"/>
    </location>
</feature>
<sequence length="222" mass="21941">MRLNGPGPLDRPLSRPAPHLAPRPATRRRPGARLPLAAVLGVVLAAGVPLLLATDAGATPSAPSASAAAALLAPPAPPANNQLTITVDDGTGKVTTTKLDCGPDQDTPAGPATSGGPVAEPEPLAPSTLPAPLPAPSTLPAPVGPARSVADSCDQLERLGGPVGPVPAGQMCSMIYGGSQTAQVTGTWHGAAVTQKYSRANGCEVARWNRMAPVLPAAAGGA</sequence>
<keyword evidence="3" id="KW-1185">Reference proteome</keyword>
<dbReference type="RefSeq" id="WP_399653486.1">
    <property type="nucleotide sequence ID" value="NZ_JBITYG010000008.1"/>
</dbReference>
<feature type="compositionally biased region" description="Low complexity" evidence="1">
    <location>
        <begin position="119"/>
        <end position="128"/>
    </location>
</feature>
<evidence type="ECO:0008006" key="4">
    <source>
        <dbReference type="Google" id="ProtNLM"/>
    </source>
</evidence>
<evidence type="ECO:0000256" key="1">
    <source>
        <dbReference type="SAM" id="MobiDB-lite"/>
    </source>
</evidence>
<feature type="compositionally biased region" description="Pro residues" evidence="1">
    <location>
        <begin position="129"/>
        <end position="143"/>
    </location>
</feature>
<dbReference type="InterPro" id="IPR036819">
    <property type="entry name" value="Subtilisin_inhibitor-like_sf"/>
</dbReference>
<reference evidence="2 3" key="1">
    <citation type="submission" date="2024-10" db="EMBL/GenBank/DDBJ databases">
        <title>The Natural Products Discovery Center: Release of the First 8490 Sequenced Strains for Exploring Actinobacteria Biosynthetic Diversity.</title>
        <authorList>
            <person name="Kalkreuter E."/>
            <person name="Kautsar S.A."/>
            <person name="Yang D."/>
            <person name="Bader C.D."/>
            <person name="Teijaro C.N."/>
            <person name="Fluegel L."/>
            <person name="Davis C.M."/>
            <person name="Simpson J.R."/>
            <person name="Lauterbach L."/>
            <person name="Steele A.D."/>
            <person name="Gui C."/>
            <person name="Meng S."/>
            <person name="Li G."/>
            <person name="Viehrig K."/>
            <person name="Ye F."/>
            <person name="Su P."/>
            <person name="Kiefer A.F."/>
            <person name="Nichols A."/>
            <person name="Cepeda A.J."/>
            <person name="Yan W."/>
            <person name="Fan B."/>
            <person name="Jiang Y."/>
            <person name="Adhikari A."/>
            <person name="Zheng C.-J."/>
            <person name="Schuster L."/>
            <person name="Cowan T.M."/>
            <person name="Smanski M.J."/>
            <person name="Chevrette M.G."/>
            <person name="De Carvalho L.P.S."/>
            <person name="Shen B."/>
        </authorList>
    </citation>
    <scope>NUCLEOTIDE SEQUENCE [LARGE SCALE GENOMIC DNA]</scope>
    <source>
        <strain evidence="2 3">NPDC053399</strain>
    </source>
</reference>
<dbReference type="EMBL" id="JBITYG010000008">
    <property type="protein sequence ID" value="MFI9103851.1"/>
    <property type="molecule type" value="Genomic_DNA"/>
</dbReference>
<name>A0ABW8CBP4_9ACTN</name>
<proteinExistence type="predicted"/>
<organism evidence="2 3">
    <name type="scientific">Streptomyces fildesensis</name>
    <dbReference type="NCBI Taxonomy" id="375757"/>
    <lineage>
        <taxon>Bacteria</taxon>
        <taxon>Bacillati</taxon>
        <taxon>Actinomycetota</taxon>
        <taxon>Actinomycetes</taxon>
        <taxon>Kitasatosporales</taxon>
        <taxon>Streptomycetaceae</taxon>
        <taxon>Streptomyces</taxon>
    </lineage>
</organism>
<comment type="caution">
    <text evidence="2">The sequence shown here is derived from an EMBL/GenBank/DDBJ whole genome shotgun (WGS) entry which is preliminary data.</text>
</comment>
<accession>A0ABW8CBP4</accession>
<evidence type="ECO:0000313" key="3">
    <source>
        <dbReference type="Proteomes" id="UP001614394"/>
    </source>
</evidence>
<feature type="region of interest" description="Disordered" evidence="1">
    <location>
        <begin position="1"/>
        <end position="29"/>
    </location>
</feature>
<evidence type="ECO:0000313" key="2">
    <source>
        <dbReference type="EMBL" id="MFI9103851.1"/>
    </source>
</evidence>
<feature type="region of interest" description="Disordered" evidence="1">
    <location>
        <begin position="99"/>
        <end position="149"/>
    </location>
</feature>
<gene>
    <name evidence="2" type="ORF">ACIGXA_25365</name>
</gene>
<dbReference type="SUPFAM" id="SSF55399">
    <property type="entry name" value="Subtilisin inhibitor"/>
    <property type="match status" value="1"/>
</dbReference>